<evidence type="ECO:0000313" key="1">
    <source>
        <dbReference type="EMBL" id="QNG52623.1"/>
    </source>
</evidence>
<evidence type="ECO:0000313" key="2">
    <source>
        <dbReference type="Proteomes" id="UP000515728"/>
    </source>
</evidence>
<proteinExistence type="predicted"/>
<dbReference type="EMBL" id="CP060131">
    <property type="protein sequence ID" value="QNG52623.1"/>
    <property type="molecule type" value="Genomic_DNA"/>
</dbReference>
<reference evidence="1 2" key="1">
    <citation type="submission" date="2020-08" db="EMBL/GenBank/DDBJ databases">
        <authorList>
            <person name="Mo P."/>
        </authorList>
    </citation>
    <scope>NUCLEOTIDE SEQUENCE [LARGE SCALE GENOMIC DNA]</scope>
    <source>
        <strain evidence="1 2">CGMCC 4.1532</strain>
    </source>
</reference>
<name>A0A7G7MIL2_9PSEU</name>
<protein>
    <submittedName>
        <fullName evidence="1">Uncharacterized protein</fullName>
    </submittedName>
</protein>
<organism evidence="1 2">
    <name type="scientific">Pseudonocardia petroleophila</name>
    <dbReference type="NCBI Taxonomy" id="37331"/>
    <lineage>
        <taxon>Bacteria</taxon>
        <taxon>Bacillati</taxon>
        <taxon>Actinomycetota</taxon>
        <taxon>Actinomycetes</taxon>
        <taxon>Pseudonocardiales</taxon>
        <taxon>Pseudonocardiaceae</taxon>
        <taxon>Pseudonocardia</taxon>
    </lineage>
</organism>
<accession>A0A7G7MIL2</accession>
<sequence>MQVSDSSYDLLAFATSYDGREPEIHDFRPTVAEISQALNIEWVSFERSTEELDFLGALPATFLRAAASSRGALRQQLESVVEPSEGVLSNMSEPGTTPSEIDLEELLFRLDDLPVDPRVRAIVDISSGMSGLTVVPLLRRRSVQYFGAALREMLDPGVVITDDDFWPDHVGFSLAVVGQRFLGVLPFTADASIWVDLPASMEGMLARLRVVGAHHTIFILRPVVLTDAERQAVERINGVLPIIPELIGRTIGERYIEGSNAFAELFLDAFGSGVDSESAEDSWPTTG</sequence>
<dbReference type="RefSeq" id="WP_185719452.1">
    <property type="nucleotide sequence ID" value="NZ_BAAAWI010000001.1"/>
</dbReference>
<dbReference type="KEGG" id="ppel:H6H00_00580"/>
<gene>
    <name evidence="1" type="ORF">H6H00_00580</name>
</gene>
<keyword evidence="2" id="KW-1185">Reference proteome</keyword>
<dbReference type="AlphaFoldDB" id="A0A7G7MIL2"/>
<dbReference type="Proteomes" id="UP000515728">
    <property type="component" value="Chromosome"/>
</dbReference>